<dbReference type="PANTHER" id="PTHR22847:SF637">
    <property type="entry name" value="WD REPEAT DOMAIN 5B"/>
    <property type="match status" value="1"/>
</dbReference>
<dbReference type="InterPro" id="IPR056884">
    <property type="entry name" value="NPHP3-like_N"/>
</dbReference>
<dbReference type="SUPFAM" id="SSF50998">
    <property type="entry name" value="Quinoprotein alcohol dehydrogenase-like"/>
    <property type="match status" value="1"/>
</dbReference>
<protein>
    <recommendedName>
        <fullName evidence="5">NACHT domain-containing protein</fullName>
    </recommendedName>
</protein>
<dbReference type="InterPro" id="IPR019775">
    <property type="entry name" value="WD40_repeat_CS"/>
</dbReference>
<dbReference type="GO" id="GO:0007166">
    <property type="term" value="P:cell surface receptor signaling pathway"/>
    <property type="evidence" value="ECO:0007669"/>
    <property type="project" value="InterPro"/>
</dbReference>
<keyword evidence="2" id="KW-0677">Repeat</keyword>
<dbReference type="SMART" id="SM00320">
    <property type="entry name" value="WD40"/>
    <property type="match status" value="10"/>
</dbReference>
<evidence type="ECO:0000256" key="4">
    <source>
        <dbReference type="SAM" id="MobiDB-lite"/>
    </source>
</evidence>
<name>A0AAW0G177_9APHY</name>
<sequence length="1349" mass="150520">MSRDSSRNPSRDSSRNPSRDSSRNSSRVRREHIDNVLDGARKVIDLGKGFLDLAPIPGLATAAGVLSELIGMVLKTKANKKAQKDLSEEIKLLSETMVDLSKKSIAAIDESQPTHRDHARAAVQTSPELAKRVDALVKTLKDITEEISELSKRNVMVRLLRSNRDEEALKGFTDRIRNARTNFMTESMVAIERIVTTIQRAVIETVQVVNRIDTNTTRKEDEDTLRALPTADASYQSVYTQSKTHYLAGTRVDLLDELEKWARADAEFANVPVYILSGIAGTGKSTIACELAKRLDRAKLLGASFFFIRGIEKLSTTHHVLPTIALQLARNRPELYRPIVDAVHEYVGSNEIKQLEYQLDTLLVKPLQTLPSNHHPLVIIIDAVDECTQSSQDEVAHLLYVLMSNIHQHSLPLRILLTTRPEIHIERPLTSIKFRAIARPFKLQDIPLNIVNRDIRQYIEVKFSQSPFKEQLEAKQPQIIMELTQRVGGLWIYASVACKFIFDPLQLEHPDDAVWRLDQWLSETTTTLPAIEQLDTLYLSVLNQGLPMPILQRPNYLKSVQDILASIALFQDQVSPKTLQSLIGTPVEIIMDVIPRLASVILPCMDADMEFCPVHASFPQFLIDNTRCTDTKFFVNPLTHHQAFTSKCLTLLASPGVLQMKQQNPVPAHVAYACLHWPMHIVSSQASNALLILLQGFLKKHLLLWFGALSIMKRLSSAAPALSSVQQWVQNITGLDVDKKIPTLLNDGYRFILEYTVPIEMDHMQIYTSALPTMPTCLLQELYTPHYQHIPALQLITIRDSEWGPCLSAMEGHTLRVTSVKYSPDGHYIVTGSCDKTLCTWQADSGTALNIMRGHKDWVNAVDFCPDPHRPAEVISISNDNTLCIWDFASGAPLHSIPTDKEYQCVAYSPDGKKIVAGSKDSGFKIWDAVTREQLLQADNISETNSISFSPDGKFIVTALENNIYIWNVDTGKLVCTLEGRTGTVRCAIFLPDGRRVVSGGNDRNVCIWDVETGTCLRVLRKDTGDVYAIAISPKGDIIASGGGDSTICLWDADSGELLNILKGHTSTVMSLCFSPNGQTLVSASDDKTVCIWDIVGHSSEIRKAEEPLSEIICVEFSSDGTIIATGSRDGSVSIWETQTGKQLHHIQLETGRRVCSVAILPDNQTVACVTLGDDFISIWNISTKKLSKKPLGNGNRTYMVRCSPDGQWIASATRSNIYLWCTSEGDLEHTIPIHSNVYEHSKSLVFSSDSKMLQCITNEKHYICDISTGTLLDTETTSWEPQVQFKEENGWIISKTSGKKLAWIAGSKRGEKKNYLYDRATFRFHGKYYAAGSNTGQFTIIDLSKLED</sequence>
<dbReference type="SUPFAM" id="SSF52540">
    <property type="entry name" value="P-loop containing nucleoside triphosphate hydrolases"/>
    <property type="match status" value="1"/>
</dbReference>
<dbReference type="Gene3D" id="2.130.10.10">
    <property type="entry name" value="YVTN repeat-like/Quinoprotein amine dehydrogenase"/>
    <property type="match status" value="3"/>
</dbReference>
<dbReference type="PROSITE" id="PS50837">
    <property type="entry name" value="NACHT"/>
    <property type="match status" value="1"/>
</dbReference>
<proteinExistence type="predicted"/>
<dbReference type="InterPro" id="IPR036537">
    <property type="entry name" value="Adaptor_Cbl_N_dom_sf"/>
</dbReference>
<dbReference type="PROSITE" id="PS00678">
    <property type="entry name" value="WD_REPEATS_1"/>
    <property type="match status" value="5"/>
</dbReference>
<dbReference type="InterPro" id="IPR020472">
    <property type="entry name" value="WD40_PAC1"/>
</dbReference>
<dbReference type="Proteomes" id="UP001385951">
    <property type="component" value="Unassembled WGS sequence"/>
</dbReference>
<dbReference type="Gene3D" id="3.40.50.300">
    <property type="entry name" value="P-loop containing nucleotide triphosphate hydrolases"/>
    <property type="match status" value="1"/>
</dbReference>
<feature type="repeat" description="WD" evidence="3">
    <location>
        <begin position="978"/>
        <end position="1019"/>
    </location>
</feature>
<dbReference type="CDD" id="cd21037">
    <property type="entry name" value="MLKL_NTD"/>
    <property type="match status" value="1"/>
</dbReference>
<feature type="repeat" description="WD" evidence="3">
    <location>
        <begin position="906"/>
        <end position="937"/>
    </location>
</feature>
<dbReference type="PANTHER" id="PTHR22847">
    <property type="entry name" value="WD40 REPEAT PROTEIN"/>
    <property type="match status" value="1"/>
</dbReference>
<feature type="domain" description="NACHT" evidence="5">
    <location>
        <begin position="272"/>
        <end position="421"/>
    </location>
</feature>
<evidence type="ECO:0000256" key="3">
    <source>
        <dbReference type="PROSITE-ProRule" id="PRU00221"/>
    </source>
</evidence>
<feature type="repeat" description="WD" evidence="3">
    <location>
        <begin position="1062"/>
        <end position="1095"/>
    </location>
</feature>
<evidence type="ECO:0000256" key="2">
    <source>
        <dbReference type="ARBA" id="ARBA00022737"/>
    </source>
</evidence>
<dbReference type="Pfam" id="PF00400">
    <property type="entry name" value="WD40"/>
    <property type="match status" value="8"/>
</dbReference>
<dbReference type="Gene3D" id="1.20.930.20">
    <property type="entry name" value="Adaptor protein Cbl, N-terminal domain"/>
    <property type="match status" value="1"/>
</dbReference>
<feature type="repeat" description="WD" evidence="3">
    <location>
        <begin position="852"/>
        <end position="896"/>
    </location>
</feature>
<dbReference type="EMBL" id="JASBNA010000014">
    <property type="protein sequence ID" value="KAK7687225.1"/>
    <property type="molecule type" value="Genomic_DNA"/>
</dbReference>
<feature type="repeat" description="WD" evidence="3">
    <location>
        <begin position="810"/>
        <end position="851"/>
    </location>
</feature>
<evidence type="ECO:0000256" key="1">
    <source>
        <dbReference type="ARBA" id="ARBA00022574"/>
    </source>
</evidence>
<dbReference type="PROSITE" id="PS50082">
    <property type="entry name" value="WD_REPEATS_2"/>
    <property type="match status" value="7"/>
</dbReference>
<dbReference type="SUPFAM" id="SSF50978">
    <property type="entry name" value="WD40 repeat-like"/>
    <property type="match status" value="1"/>
</dbReference>
<dbReference type="PRINTS" id="PR00320">
    <property type="entry name" value="GPROTEINBRPT"/>
</dbReference>
<comment type="caution">
    <text evidence="6">The sequence shown here is derived from an EMBL/GenBank/DDBJ whole genome shotgun (WGS) entry which is preliminary data.</text>
</comment>
<feature type="repeat" description="WD" evidence="3">
    <location>
        <begin position="1105"/>
        <end position="1146"/>
    </location>
</feature>
<feature type="compositionally biased region" description="Basic and acidic residues" evidence="4">
    <location>
        <begin position="1"/>
        <end position="22"/>
    </location>
</feature>
<organism evidence="6 7">
    <name type="scientific">Cerrena zonata</name>
    <dbReference type="NCBI Taxonomy" id="2478898"/>
    <lineage>
        <taxon>Eukaryota</taxon>
        <taxon>Fungi</taxon>
        <taxon>Dikarya</taxon>
        <taxon>Basidiomycota</taxon>
        <taxon>Agaricomycotina</taxon>
        <taxon>Agaricomycetes</taxon>
        <taxon>Polyporales</taxon>
        <taxon>Cerrenaceae</taxon>
        <taxon>Cerrena</taxon>
    </lineage>
</organism>
<keyword evidence="1 3" id="KW-0853">WD repeat</keyword>
<dbReference type="PROSITE" id="PS50294">
    <property type="entry name" value="WD_REPEATS_REGION"/>
    <property type="match status" value="6"/>
</dbReference>
<dbReference type="InterPro" id="IPR027417">
    <property type="entry name" value="P-loop_NTPase"/>
</dbReference>
<dbReference type="InterPro" id="IPR011047">
    <property type="entry name" value="Quinoprotein_ADH-like_sf"/>
</dbReference>
<dbReference type="InterPro" id="IPR036322">
    <property type="entry name" value="WD40_repeat_dom_sf"/>
</dbReference>
<dbReference type="InterPro" id="IPR015943">
    <property type="entry name" value="WD40/YVTN_repeat-like_dom_sf"/>
</dbReference>
<keyword evidence="7" id="KW-1185">Reference proteome</keyword>
<evidence type="ECO:0000313" key="7">
    <source>
        <dbReference type="Proteomes" id="UP001385951"/>
    </source>
</evidence>
<dbReference type="InterPro" id="IPR059179">
    <property type="entry name" value="MLKL-like_MCAfunc"/>
</dbReference>
<evidence type="ECO:0000313" key="6">
    <source>
        <dbReference type="EMBL" id="KAK7687225.1"/>
    </source>
</evidence>
<dbReference type="InterPro" id="IPR001680">
    <property type="entry name" value="WD40_rpt"/>
</dbReference>
<dbReference type="InterPro" id="IPR007111">
    <property type="entry name" value="NACHT_NTPase"/>
</dbReference>
<gene>
    <name evidence="6" type="ORF">QCA50_009730</name>
</gene>
<accession>A0AAW0G177</accession>
<dbReference type="CDD" id="cd00200">
    <property type="entry name" value="WD40"/>
    <property type="match status" value="2"/>
</dbReference>
<evidence type="ECO:0000259" key="5">
    <source>
        <dbReference type="PROSITE" id="PS50837"/>
    </source>
</evidence>
<reference evidence="6 7" key="1">
    <citation type="submission" date="2022-09" db="EMBL/GenBank/DDBJ databases">
        <authorList>
            <person name="Palmer J.M."/>
        </authorList>
    </citation>
    <scope>NUCLEOTIDE SEQUENCE [LARGE SCALE GENOMIC DNA]</scope>
    <source>
        <strain evidence="6 7">DSM 7382</strain>
    </source>
</reference>
<dbReference type="Pfam" id="PF24883">
    <property type="entry name" value="NPHP3_N"/>
    <property type="match status" value="1"/>
</dbReference>
<feature type="region of interest" description="Disordered" evidence="4">
    <location>
        <begin position="1"/>
        <end position="31"/>
    </location>
</feature>
<feature type="repeat" description="WD" evidence="3">
    <location>
        <begin position="1020"/>
        <end position="1061"/>
    </location>
</feature>
<dbReference type="GO" id="GO:1990234">
    <property type="term" value="C:transferase complex"/>
    <property type="evidence" value="ECO:0007669"/>
    <property type="project" value="UniProtKB-ARBA"/>
</dbReference>